<keyword evidence="2" id="KW-1185">Reference proteome</keyword>
<evidence type="ECO:0000313" key="2">
    <source>
        <dbReference type="Proteomes" id="UP000183760"/>
    </source>
</evidence>
<dbReference type="Proteomes" id="UP000183760">
    <property type="component" value="Unassembled WGS sequence"/>
</dbReference>
<comment type="caution">
    <text evidence="1">The sequence shown here is derived from an EMBL/GenBank/DDBJ whole genome shotgun (WGS) entry which is preliminary data.</text>
</comment>
<name>A0ABY1CS03_MYXFU</name>
<evidence type="ECO:0000313" key="1">
    <source>
        <dbReference type="EMBL" id="SEU35126.1"/>
    </source>
</evidence>
<gene>
    <name evidence="1" type="ORF">SAMN05443572_110206</name>
</gene>
<dbReference type="EMBL" id="FOIB01000010">
    <property type="protein sequence ID" value="SEU35126.1"/>
    <property type="molecule type" value="Genomic_DNA"/>
</dbReference>
<accession>A0ABY1CS03</accession>
<protein>
    <submittedName>
        <fullName evidence="1">Uncharacterized protein</fullName>
    </submittedName>
</protein>
<organism evidence="1 2">
    <name type="scientific">Myxococcus fulvus</name>
    <dbReference type="NCBI Taxonomy" id="33"/>
    <lineage>
        <taxon>Bacteria</taxon>
        <taxon>Pseudomonadati</taxon>
        <taxon>Myxococcota</taxon>
        <taxon>Myxococcia</taxon>
        <taxon>Myxococcales</taxon>
        <taxon>Cystobacterineae</taxon>
        <taxon>Myxococcaceae</taxon>
        <taxon>Myxococcus</taxon>
    </lineage>
</organism>
<reference evidence="1 2" key="1">
    <citation type="submission" date="2016-10" db="EMBL/GenBank/DDBJ databases">
        <authorList>
            <person name="Varghese N."/>
            <person name="Submissions S."/>
        </authorList>
    </citation>
    <scope>NUCLEOTIDE SEQUENCE [LARGE SCALE GENOMIC DNA]</scope>
    <source>
        <strain evidence="1 2">DSM 16525</strain>
    </source>
</reference>
<sequence length="42" mass="4062">MIGGGEAVEPSMLRVALAGADSDMGGTRGGVVMKRVSGRAGG</sequence>
<proteinExistence type="predicted"/>